<feature type="transmembrane region" description="Helical" evidence="7">
    <location>
        <begin position="297"/>
        <end position="321"/>
    </location>
</feature>
<keyword evidence="4 7" id="KW-1133">Transmembrane helix</keyword>
<feature type="transmembrane region" description="Helical" evidence="7">
    <location>
        <begin position="333"/>
        <end position="355"/>
    </location>
</feature>
<evidence type="ECO:0000256" key="2">
    <source>
        <dbReference type="ARBA" id="ARBA00022448"/>
    </source>
</evidence>
<feature type="transmembrane region" description="Helical" evidence="7">
    <location>
        <begin position="454"/>
        <end position="474"/>
    </location>
</feature>
<comment type="subcellular location">
    <subcellularLocation>
        <location evidence="1">Membrane</location>
        <topology evidence="1">Multi-pass membrane protein</topology>
    </subcellularLocation>
</comment>
<evidence type="ECO:0000256" key="6">
    <source>
        <dbReference type="ARBA" id="ARBA00037968"/>
    </source>
</evidence>
<dbReference type="Gene3D" id="1.20.1250.20">
    <property type="entry name" value="MFS general substrate transporter like domains"/>
    <property type="match status" value="2"/>
</dbReference>
<feature type="transmembrane region" description="Helical" evidence="7">
    <location>
        <begin position="130"/>
        <end position="150"/>
    </location>
</feature>
<dbReference type="InterPro" id="IPR020846">
    <property type="entry name" value="MFS_dom"/>
</dbReference>
<evidence type="ECO:0000313" key="9">
    <source>
        <dbReference type="EMBL" id="EGV60181.1"/>
    </source>
</evidence>
<dbReference type="AlphaFoldDB" id="G3BCJ7"/>
<evidence type="ECO:0000256" key="4">
    <source>
        <dbReference type="ARBA" id="ARBA00022989"/>
    </source>
</evidence>
<evidence type="ECO:0000256" key="7">
    <source>
        <dbReference type="SAM" id="Phobius"/>
    </source>
</evidence>
<keyword evidence="10" id="KW-1185">Reference proteome</keyword>
<dbReference type="CDD" id="cd17327">
    <property type="entry name" value="MFS_FEN2_like"/>
    <property type="match status" value="1"/>
</dbReference>
<evidence type="ECO:0000256" key="3">
    <source>
        <dbReference type="ARBA" id="ARBA00022692"/>
    </source>
</evidence>
<dbReference type="GeneID" id="18250873"/>
<reference evidence="9 10" key="1">
    <citation type="journal article" date="2011" name="Proc. Natl. Acad. Sci. U.S.A.">
        <title>Comparative genomics of xylose-fermenting fungi for enhanced biofuel production.</title>
        <authorList>
            <person name="Wohlbach D.J."/>
            <person name="Kuo A."/>
            <person name="Sato T.K."/>
            <person name="Potts K.M."/>
            <person name="Salamov A.A."/>
            <person name="LaButti K.M."/>
            <person name="Sun H."/>
            <person name="Clum A."/>
            <person name="Pangilinan J.L."/>
            <person name="Lindquist E.A."/>
            <person name="Lucas S."/>
            <person name="Lapidus A."/>
            <person name="Jin M."/>
            <person name="Gunawan C."/>
            <person name="Balan V."/>
            <person name="Dale B.E."/>
            <person name="Jeffries T.W."/>
            <person name="Zinkel R."/>
            <person name="Barry K.W."/>
            <person name="Grigoriev I.V."/>
            <person name="Gasch A.P."/>
        </authorList>
    </citation>
    <scope>NUCLEOTIDE SEQUENCE [LARGE SCALE GENOMIC DNA]</scope>
    <source>
        <strain evidence="10">ATCC 10573 / BCRC 21748 / CBS 615 / JCM 9827 / NBRC 10315 / NRRL Y-1498 / VKM Y-70</strain>
    </source>
</reference>
<dbReference type="Pfam" id="PF07690">
    <property type="entry name" value="MFS_1"/>
    <property type="match status" value="1"/>
</dbReference>
<feature type="transmembrane region" description="Helical" evidence="7">
    <location>
        <begin position="228"/>
        <end position="248"/>
    </location>
</feature>
<feature type="transmembrane region" description="Helical" evidence="7">
    <location>
        <begin position="100"/>
        <end position="118"/>
    </location>
</feature>
<dbReference type="FunFam" id="1.20.1250.20:FF:000064">
    <property type="entry name" value="MFS allantoate transporter"/>
    <property type="match status" value="1"/>
</dbReference>
<evidence type="ECO:0000259" key="8">
    <source>
        <dbReference type="PROSITE" id="PS50850"/>
    </source>
</evidence>
<keyword evidence="2" id="KW-0813">Transport</keyword>
<dbReference type="PANTHER" id="PTHR43791:SF1">
    <property type="entry name" value="ALLANTOATE PERMEASE"/>
    <property type="match status" value="1"/>
</dbReference>
<dbReference type="SUPFAM" id="SSF103473">
    <property type="entry name" value="MFS general substrate transporter"/>
    <property type="match status" value="1"/>
</dbReference>
<evidence type="ECO:0000313" key="10">
    <source>
        <dbReference type="Proteomes" id="UP000000707"/>
    </source>
</evidence>
<dbReference type="PROSITE" id="PS50850">
    <property type="entry name" value="MFS"/>
    <property type="match status" value="1"/>
</dbReference>
<dbReference type="KEGG" id="cten:18250873"/>
<feature type="transmembrane region" description="Helical" evidence="7">
    <location>
        <begin position="63"/>
        <end position="80"/>
    </location>
</feature>
<sequence length="509" mass="56543">MTELVKEKQSPPTDVQSVESLKEIQFNGKEIKLDDGDEIIKLGLAHEEVTMTRERERQLVHKIDLYMLPLMCMVYCFQFMDKLSNSFASILGLRTDLHMVGQEYSWTGSAFYLGYMVFELPASMLLHRFPVAKTVGTFIIVWGVVLALHATPNNAAGFLALRTILGALESSVTPAFTFITSQWYTIDQTFLRITIWFAFNGLGNIIGSLTAYGLAVHSDSLSLAPWKYVFIITGILTVALGVAVLAHLPDSPATAWFLTDEDKMLVVHRNRKNHQGFGNKHLKKSQVIEALTDYKTWLLFAFVLLGNVPNGGITNFGSIVLTEQLGYTVNQTLLYQTISGAVELVGCILIASLSHFYNSRLVWGIISQCIGSAGVLMLCLGSEKHMRFAGYNMNFVSPVSFVCVLSCVASNVLGTTKKYTVNVIVLIGYCVGNLSGSAVFKASETPVYGTAKKSLAVCSALQLVMLIVIWVAYYTENKIRDRKPEPEKIENIEFLDLTDGQNPFFRYSF</sequence>
<feature type="domain" description="Major facilitator superfamily (MFS) profile" evidence="8">
    <location>
        <begin position="67"/>
        <end position="477"/>
    </location>
</feature>
<dbReference type="InterPro" id="IPR011701">
    <property type="entry name" value="MFS"/>
</dbReference>
<dbReference type="InterPro" id="IPR036259">
    <property type="entry name" value="MFS_trans_sf"/>
</dbReference>
<dbReference type="GO" id="GO:0016020">
    <property type="term" value="C:membrane"/>
    <property type="evidence" value="ECO:0007669"/>
    <property type="project" value="UniProtKB-SubCell"/>
</dbReference>
<feature type="transmembrane region" description="Helical" evidence="7">
    <location>
        <begin position="419"/>
        <end position="442"/>
    </location>
</feature>
<proteinExistence type="inferred from homology"/>
<comment type="similarity">
    <text evidence="6">Belongs to the major facilitator superfamily. Allantoate permease family.</text>
</comment>
<dbReference type="GO" id="GO:0022857">
    <property type="term" value="F:transmembrane transporter activity"/>
    <property type="evidence" value="ECO:0007669"/>
    <property type="project" value="InterPro"/>
</dbReference>
<feature type="transmembrane region" description="Helical" evidence="7">
    <location>
        <begin position="193"/>
        <end position="216"/>
    </location>
</feature>
<feature type="transmembrane region" description="Helical" evidence="7">
    <location>
        <begin position="361"/>
        <end position="381"/>
    </location>
</feature>
<organism evidence="10">
    <name type="scientific">Candida tenuis (strain ATCC 10573 / BCRC 21748 / CBS 615 / JCM 9827 / NBRC 10315 / NRRL Y-1498 / VKM Y-70)</name>
    <name type="common">Yeast</name>
    <name type="synonym">Yamadazyma tenuis</name>
    <dbReference type="NCBI Taxonomy" id="590646"/>
    <lineage>
        <taxon>Eukaryota</taxon>
        <taxon>Fungi</taxon>
        <taxon>Dikarya</taxon>
        <taxon>Ascomycota</taxon>
        <taxon>Saccharomycotina</taxon>
        <taxon>Pichiomycetes</taxon>
        <taxon>Debaryomycetaceae</taxon>
        <taxon>Yamadazyma</taxon>
    </lineage>
</organism>
<dbReference type="eggNOG" id="KOG2533">
    <property type="taxonomic scope" value="Eukaryota"/>
</dbReference>
<name>G3BCJ7_CANTC</name>
<evidence type="ECO:0000256" key="1">
    <source>
        <dbReference type="ARBA" id="ARBA00004141"/>
    </source>
</evidence>
<evidence type="ECO:0000256" key="5">
    <source>
        <dbReference type="ARBA" id="ARBA00023136"/>
    </source>
</evidence>
<dbReference type="HOGENOM" id="CLU_001265_0_5_1"/>
<gene>
    <name evidence="9" type="ORF">CANTEDRAFT_99688</name>
</gene>
<feature type="transmembrane region" description="Helical" evidence="7">
    <location>
        <begin position="393"/>
        <end position="413"/>
    </location>
</feature>
<accession>G3BCJ7</accession>
<dbReference type="PANTHER" id="PTHR43791">
    <property type="entry name" value="PERMEASE-RELATED"/>
    <property type="match status" value="1"/>
</dbReference>
<keyword evidence="5 7" id="KW-0472">Membrane</keyword>
<dbReference type="OrthoDB" id="6730379at2759"/>
<dbReference type="EMBL" id="GL996528">
    <property type="protein sequence ID" value="EGV60181.1"/>
    <property type="molecule type" value="Genomic_DNA"/>
</dbReference>
<protein>
    <submittedName>
        <fullName evidence="9">MFS general substrate transporter</fullName>
    </submittedName>
</protein>
<keyword evidence="3 7" id="KW-0812">Transmembrane</keyword>
<dbReference type="Proteomes" id="UP000000707">
    <property type="component" value="Unassembled WGS sequence"/>
</dbReference>